<dbReference type="GO" id="GO:0051093">
    <property type="term" value="P:negative regulation of developmental process"/>
    <property type="evidence" value="ECO:0007669"/>
    <property type="project" value="UniProtKB-ARBA"/>
</dbReference>
<dbReference type="InterPro" id="IPR002861">
    <property type="entry name" value="Reeler_dom"/>
</dbReference>
<evidence type="ECO:0000256" key="1">
    <source>
        <dbReference type="ARBA" id="ARBA00004247"/>
    </source>
</evidence>
<keyword evidence="6" id="KW-0812">Transmembrane</keyword>
<dbReference type="FunFam" id="2.10.25.10:FF:000565">
    <property type="entry name" value="Predicted protein"/>
    <property type="match status" value="1"/>
</dbReference>
<dbReference type="Gene3D" id="2.10.25.10">
    <property type="entry name" value="Laminin"/>
    <property type="match status" value="2"/>
</dbReference>
<dbReference type="InterPro" id="IPR003582">
    <property type="entry name" value="ShKT_dom"/>
</dbReference>
<evidence type="ECO:0000256" key="7">
    <source>
        <dbReference type="ARBA" id="ARBA00022737"/>
    </source>
</evidence>
<keyword evidence="17" id="KW-1185">Reference proteome</keyword>
<dbReference type="GO" id="GO:0008593">
    <property type="term" value="P:regulation of Notch signaling pathway"/>
    <property type="evidence" value="ECO:0007669"/>
    <property type="project" value="UniProtKB-ARBA"/>
</dbReference>
<organism evidence="16 17">
    <name type="scientific">Dracunculus medinensis</name>
    <name type="common">Guinea worm</name>
    <dbReference type="NCBI Taxonomy" id="318479"/>
    <lineage>
        <taxon>Eukaryota</taxon>
        <taxon>Metazoa</taxon>
        <taxon>Ecdysozoa</taxon>
        <taxon>Nematoda</taxon>
        <taxon>Chromadorea</taxon>
        <taxon>Rhabditida</taxon>
        <taxon>Spirurina</taxon>
        <taxon>Dracunculoidea</taxon>
        <taxon>Dracunculidae</taxon>
        <taxon>Dracunculus</taxon>
    </lineage>
</organism>
<dbReference type="Gene3D" id="2.60.40.4060">
    <property type="entry name" value="Reeler domain"/>
    <property type="match status" value="1"/>
</dbReference>
<dbReference type="GO" id="GO:0005509">
    <property type="term" value="F:calcium ion binding"/>
    <property type="evidence" value="ECO:0007669"/>
    <property type="project" value="InterPro"/>
</dbReference>
<evidence type="ECO:0000259" key="15">
    <source>
        <dbReference type="PROSITE" id="PS51670"/>
    </source>
</evidence>
<evidence type="ECO:0000256" key="13">
    <source>
        <dbReference type="SAM" id="SignalP"/>
    </source>
</evidence>
<evidence type="ECO:0000256" key="4">
    <source>
        <dbReference type="ARBA" id="ARBA00022536"/>
    </source>
</evidence>
<evidence type="ECO:0000256" key="2">
    <source>
        <dbReference type="ARBA" id="ARBA00022473"/>
    </source>
</evidence>
<comment type="subcellular location">
    <subcellularLocation>
        <location evidence="1">Apical cell membrane</location>
        <topology evidence="1">Single-pass type I membrane protein</topology>
    </subcellularLocation>
</comment>
<name>A0A3P7R095_DRAME</name>
<dbReference type="CDD" id="cd00054">
    <property type="entry name" value="EGF_CA"/>
    <property type="match status" value="1"/>
</dbReference>
<dbReference type="PROSITE" id="PS01187">
    <property type="entry name" value="EGF_CA"/>
    <property type="match status" value="1"/>
</dbReference>
<dbReference type="GO" id="GO:0048468">
    <property type="term" value="P:cell development"/>
    <property type="evidence" value="ECO:0007669"/>
    <property type="project" value="UniProtKB-ARBA"/>
</dbReference>
<dbReference type="GO" id="GO:0048592">
    <property type="term" value="P:eye morphogenesis"/>
    <property type="evidence" value="ECO:0007669"/>
    <property type="project" value="UniProtKB-ARBA"/>
</dbReference>
<evidence type="ECO:0008006" key="18">
    <source>
        <dbReference type="Google" id="ProtNLM"/>
    </source>
</evidence>
<comment type="caution">
    <text evidence="12">Lacks conserved residue(s) required for the propagation of feature annotation.</text>
</comment>
<evidence type="ECO:0000256" key="8">
    <source>
        <dbReference type="ARBA" id="ARBA00022782"/>
    </source>
</evidence>
<dbReference type="InterPro" id="IPR051022">
    <property type="entry name" value="Notch_Cell-Fate_Det"/>
</dbReference>
<feature type="domain" description="EGF-like" evidence="14">
    <location>
        <begin position="196"/>
        <end position="232"/>
    </location>
</feature>
<protein>
    <recommendedName>
        <fullName evidence="18">EGF-like domain-containing protein</fullName>
    </recommendedName>
</protein>
<dbReference type="AlphaFoldDB" id="A0A3P7R095"/>
<dbReference type="GO" id="GO:0009967">
    <property type="term" value="P:positive regulation of signal transduction"/>
    <property type="evidence" value="ECO:0007669"/>
    <property type="project" value="UniProtKB-ARBA"/>
</dbReference>
<dbReference type="PROSITE" id="PS01186">
    <property type="entry name" value="EGF_2"/>
    <property type="match status" value="1"/>
</dbReference>
<keyword evidence="13" id="KW-0732">Signal</keyword>
<evidence type="ECO:0000256" key="6">
    <source>
        <dbReference type="ARBA" id="ARBA00022692"/>
    </source>
</evidence>
<dbReference type="GO" id="GO:0030182">
    <property type="term" value="P:neuron differentiation"/>
    <property type="evidence" value="ECO:0007669"/>
    <property type="project" value="UniProtKB-ARBA"/>
</dbReference>
<dbReference type="Pfam" id="PF02014">
    <property type="entry name" value="Reeler"/>
    <property type="match status" value="1"/>
</dbReference>
<dbReference type="SUPFAM" id="SSF57196">
    <property type="entry name" value="EGF/Laminin"/>
    <property type="match status" value="2"/>
</dbReference>
<dbReference type="OrthoDB" id="283575at2759"/>
<keyword evidence="3" id="KW-1003">Cell membrane</keyword>
<evidence type="ECO:0000256" key="11">
    <source>
        <dbReference type="ARBA" id="ARBA00023157"/>
    </source>
</evidence>
<dbReference type="PROSITE" id="PS00022">
    <property type="entry name" value="EGF_1"/>
    <property type="match status" value="2"/>
</dbReference>
<dbReference type="InterPro" id="IPR000742">
    <property type="entry name" value="EGF"/>
</dbReference>
<keyword evidence="9" id="KW-1133">Transmembrane helix</keyword>
<dbReference type="PANTHER" id="PTHR24049:SF35">
    <property type="entry name" value="EGF-LIKE DOMAIN-CONTAINING PROTEIN"/>
    <property type="match status" value="1"/>
</dbReference>
<gene>
    <name evidence="16" type="ORF">DME_LOCUS10070</name>
</gene>
<dbReference type="InterPro" id="IPR000152">
    <property type="entry name" value="EGF-type_Asp/Asn_hydroxyl_site"/>
</dbReference>
<proteinExistence type="predicted"/>
<keyword evidence="2" id="KW-0217">Developmental protein</keyword>
<keyword evidence="8" id="KW-0221">Differentiation</keyword>
<dbReference type="PANTHER" id="PTHR24049">
    <property type="entry name" value="CRUMBS FAMILY MEMBER"/>
    <property type="match status" value="1"/>
</dbReference>
<dbReference type="InterPro" id="IPR042307">
    <property type="entry name" value="Reeler_sf"/>
</dbReference>
<feature type="domain" description="EGF-like" evidence="14">
    <location>
        <begin position="151"/>
        <end position="189"/>
    </location>
</feature>
<evidence type="ECO:0000256" key="5">
    <source>
        <dbReference type="ARBA" id="ARBA00022553"/>
    </source>
</evidence>
<keyword evidence="10" id="KW-0472">Membrane</keyword>
<dbReference type="Pfam" id="PF01549">
    <property type="entry name" value="ShK"/>
    <property type="match status" value="1"/>
</dbReference>
<keyword evidence="11 12" id="KW-1015">Disulfide bond</keyword>
<feature type="chain" id="PRO_5018189405" description="EGF-like domain-containing protein" evidence="13">
    <location>
        <begin position="20"/>
        <end position="318"/>
    </location>
</feature>
<dbReference type="SMART" id="SM00179">
    <property type="entry name" value="EGF_CA"/>
    <property type="match status" value="2"/>
</dbReference>
<accession>A0A3P7R095</accession>
<dbReference type="InterPro" id="IPR018097">
    <property type="entry name" value="EGF_Ca-bd_CS"/>
</dbReference>
<feature type="disulfide bond" evidence="12">
    <location>
        <begin position="222"/>
        <end position="231"/>
    </location>
</feature>
<evidence type="ECO:0000256" key="9">
    <source>
        <dbReference type="ARBA" id="ARBA00022989"/>
    </source>
</evidence>
<dbReference type="EMBL" id="UYYG01001201">
    <property type="protein sequence ID" value="VDN60097.1"/>
    <property type="molecule type" value="Genomic_DNA"/>
</dbReference>
<keyword evidence="5" id="KW-0597">Phosphoprotein</keyword>
<evidence type="ECO:0000256" key="3">
    <source>
        <dbReference type="ARBA" id="ARBA00022475"/>
    </source>
</evidence>
<dbReference type="Pfam" id="PF00008">
    <property type="entry name" value="EGF"/>
    <property type="match status" value="1"/>
</dbReference>
<dbReference type="GO" id="GO:0060255">
    <property type="term" value="P:regulation of macromolecule metabolic process"/>
    <property type="evidence" value="ECO:0007669"/>
    <property type="project" value="UniProtKB-ARBA"/>
</dbReference>
<evidence type="ECO:0000256" key="10">
    <source>
        <dbReference type="ARBA" id="ARBA00023136"/>
    </source>
</evidence>
<feature type="signal peptide" evidence="13">
    <location>
        <begin position="1"/>
        <end position="19"/>
    </location>
</feature>
<dbReference type="CDD" id="cd08544">
    <property type="entry name" value="Reeler"/>
    <property type="match status" value="1"/>
</dbReference>
<evidence type="ECO:0000256" key="12">
    <source>
        <dbReference type="PROSITE-ProRule" id="PRU00076"/>
    </source>
</evidence>
<dbReference type="SMART" id="SM00181">
    <property type="entry name" value="EGF"/>
    <property type="match status" value="2"/>
</dbReference>
<sequence>MLLSLVVTAVLFYLTTGLAELSGFHCMMRHSMRMNRRIHGPPQITAPPFQFQVLDDKGREVRFYEPGKVYTIRLVGFVHLRGLLLQSRLTNENGFLLGSLKGGRFIENRNWVNYGVRLQECDMKTSTADSVTHSDDSRKFLIQVQWTTEKDIGAVQFICENGGVCSSDHKDPEKFSCTCKKGWTGRKCESKIIFIEIDECSFKRCMNSEKCIDKWNDYKCICLPGWMGKNCDRPCQDIYRSCNFWKRHGQCELMRSHTDLFDLNCAVSCNQCTYLNSTSTKNRSVDYTTDFNSSGYVEILQITVADSFHFLSMYNSII</sequence>
<dbReference type="InterPro" id="IPR001881">
    <property type="entry name" value="EGF-like_Ca-bd_dom"/>
</dbReference>
<dbReference type="GO" id="GO:0080090">
    <property type="term" value="P:regulation of primary metabolic process"/>
    <property type="evidence" value="ECO:0007669"/>
    <property type="project" value="UniProtKB-ARBA"/>
</dbReference>
<reference evidence="16 17" key="1">
    <citation type="submission" date="2018-11" db="EMBL/GenBank/DDBJ databases">
        <authorList>
            <consortium name="Pathogen Informatics"/>
        </authorList>
    </citation>
    <scope>NUCLEOTIDE SEQUENCE [LARGE SCALE GENOMIC DNA]</scope>
</reference>
<dbReference type="PROSITE" id="PS51670">
    <property type="entry name" value="SHKT"/>
    <property type="match status" value="1"/>
</dbReference>
<evidence type="ECO:0000313" key="16">
    <source>
        <dbReference type="EMBL" id="VDN60097.1"/>
    </source>
</evidence>
<dbReference type="PROSITE" id="PS00010">
    <property type="entry name" value="ASX_HYDROXYL"/>
    <property type="match status" value="1"/>
</dbReference>
<feature type="disulfide bond" evidence="12">
    <location>
        <begin position="179"/>
        <end position="188"/>
    </location>
</feature>
<dbReference type="GO" id="GO:0051241">
    <property type="term" value="P:negative regulation of multicellular organismal process"/>
    <property type="evidence" value="ECO:0007669"/>
    <property type="project" value="UniProtKB-ARBA"/>
</dbReference>
<dbReference type="STRING" id="318479.A0A3P7R095"/>
<dbReference type="GO" id="GO:0016324">
    <property type="term" value="C:apical plasma membrane"/>
    <property type="evidence" value="ECO:0007669"/>
    <property type="project" value="UniProtKB-SubCell"/>
</dbReference>
<dbReference type="Proteomes" id="UP000274756">
    <property type="component" value="Unassembled WGS sequence"/>
</dbReference>
<dbReference type="SMART" id="SM00254">
    <property type="entry name" value="ShKT"/>
    <property type="match status" value="1"/>
</dbReference>
<evidence type="ECO:0000259" key="14">
    <source>
        <dbReference type="PROSITE" id="PS50026"/>
    </source>
</evidence>
<dbReference type="GO" id="GO:0003002">
    <property type="term" value="P:regionalization"/>
    <property type="evidence" value="ECO:0007669"/>
    <property type="project" value="UniProtKB-ARBA"/>
</dbReference>
<dbReference type="PROSITE" id="PS50026">
    <property type="entry name" value="EGF_3"/>
    <property type="match status" value="2"/>
</dbReference>
<keyword evidence="7" id="KW-0677">Repeat</keyword>
<keyword evidence="4 12" id="KW-0245">EGF-like domain</keyword>
<evidence type="ECO:0000313" key="17">
    <source>
        <dbReference type="Proteomes" id="UP000274756"/>
    </source>
</evidence>
<feature type="domain" description="ShKT" evidence="15">
    <location>
        <begin position="235"/>
        <end position="272"/>
    </location>
</feature>